<evidence type="ECO:0000313" key="2">
    <source>
        <dbReference type="Proteomes" id="UP000530514"/>
    </source>
</evidence>
<dbReference type="SUPFAM" id="SSF102588">
    <property type="entry name" value="LmbE-like"/>
    <property type="match status" value="1"/>
</dbReference>
<accession>A0A7W1XD26</accession>
<sequence length="250" mass="27878">MARPVVFYSPHADDETLNMGITIAEHVAAGRPTHVVLMTHGRQSGALDVINGTKTGSYWVLPHNPSFEGYAPLTVDQFAAARQEEFYNALRQLGVPEENQYIEYLDDPNSDGGENLTYAEARSVIEKYIAMFPDADHYTLSYHDIHPDHAACGQALMDLYSAGLITNYVRFVISMATRNDYESKGQPIPGGGWKDTPTDDTIKQRVINACRCYSAWSPRNGAYAIGYHSVADQFNKFLANPFHYLHLPGQ</sequence>
<protein>
    <submittedName>
        <fullName evidence="1">PIG-L family deacetylase</fullName>
    </submittedName>
</protein>
<dbReference type="GO" id="GO:0016811">
    <property type="term" value="F:hydrolase activity, acting on carbon-nitrogen (but not peptide) bonds, in linear amides"/>
    <property type="evidence" value="ECO:0007669"/>
    <property type="project" value="TreeGrafter"/>
</dbReference>
<dbReference type="PANTHER" id="PTHR12993:SF11">
    <property type="entry name" value="N-ACETYLGLUCOSAMINYL-PHOSPHATIDYLINOSITOL DE-N-ACETYLASE"/>
    <property type="match status" value="1"/>
</dbReference>
<keyword evidence="2" id="KW-1185">Reference proteome</keyword>
<dbReference type="RefSeq" id="WP_033100757.1">
    <property type="nucleotide sequence ID" value="NZ_JACEIP010000037.1"/>
</dbReference>
<dbReference type="InterPro" id="IPR024078">
    <property type="entry name" value="LmbE-like_dom_sf"/>
</dbReference>
<dbReference type="Pfam" id="PF02585">
    <property type="entry name" value="PIG-L"/>
    <property type="match status" value="1"/>
</dbReference>
<proteinExistence type="predicted"/>
<dbReference type="AlphaFoldDB" id="A0A7W1XD26"/>
<organism evidence="1 2">
    <name type="scientific">Thermoactinomyces daqus</name>
    <dbReference type="NCBI Taxonomy" id="1329516"/>
    <lineage>
        <taxon>Bacteria</taxon>
        <taxon>Bacillati</taxon>
        <taxon>Bacillota</taxon>
        <taxon>Bacilli</taxon>
        <taxon>Bacillales</taxon>
        <taxon>Thermoactinomycetaceae</taxon>
        <taxon>Thermoactinomyces</taxon>
    </lineage>
</organism>
<dbReference type="PANTHER" id="PTHR12993">
    <property type="entry name" value="N-ACETYLGLUCOSAMINYL-PHOSPHATIDYLINOSITOL DE-N-ACETYLASE-RELATED"/>
    <property type="match status" value="1"/>
</dbReference>
<name>A0A7W1XD26_9BACL</name>
<dbReference type="Proteomes" id="UP000530514">
    <property type="component" value="Unassembled WGS sequence"/>
</dbReference>
<dbReference type="Gene3D" id="3.40.50.10320">
    <property type="entry name" value="LmbE-like"/>
    <property type="match status" value="1"/>
</dbReference>
<gene>
    <name evidence="1" type="ORF">H1164_16165</name>
</gene>
<evidence type="ECO:0000313" key="1">
    <source>
        <dbReference type="EMBL" id="MBA4544383.1"/>
    </source>
</evidence>
<dbReference type="InterPro" id="IPR003737">
    <property type="entry name" value="GlcNAc_PI_deacetylase-related"/>
</dbReference>
<dbReference type="OrthoDB" id="1754135at2"/>
<comment type="caution">
    <text evidence="1">The sequence shown here is derived from an EMBL/GenBank/DDBJ whole genome shotgun (WGS) entry which is preliminary data.</text>
</comment>
<reference evidence="1 2" key="1">
    <citation type="submission" date="2020-07" db="EMBL/GenBank/DDBJ databases">
        <authorList>
            <person name="Feng H."/>
        </authorList>
    </citation>
    <scope>NUCLEOTIDE SEQUENCE [LARGE SCALE GENOMIC DNA]</scope>
    <source>
        <strain evidence="2">s-11</strain>
    </source>
</reference>
<dbReference type="EMBL" id="JACEIP010000037">
    <property type="protein sequence ID" value="MBA4544383.1"/>
    <property type="molecule type" value="Genomic_DNA"/>
</dbReference>